<comment type="caution">
    <text evidence="2">The sequence shown here is derived from an EMBL/GenBank/DDBJ whole genome shotgun (WGS) entry which is preliminary data.</text>
</comment>
<dbReference type="GO" id="GO:0003677">
    <property type="term" value="F:DNA binding"/>
    <property type="evidence" value="ECO:0007669"/>
    <property type="project" value="UniProtKB-KW"/>
</dbReference>
<gene>
    <name evidence="2" type="ORF">GC093_08600</name>
</gene>
<evidence type="ECO:0000256" key="1">
    <source>
        <dbReference type="SAM" id="MobiDB-lite"/>
    </source>
</evidence>
<dbReference type="EMBL" id="WHOD01000045">
    <property type="protein sequence ID" value="NOU93276.1"/>
    <property type="molecule type" value="Genomic_DNA"/>
</dbReference>
<keyword evidence="3" id="KW-1185">Reference proteome</keyword>
<organism evidence="2 3">
    <name type="scientific">Paenibacillus foliorum</name>
    <dbReference type="NCBI Taxonomy" id="2654974"/>
    <lineage>
        <taxon>Bacteria</taxon>
        <taxon>Bacillati</taxon>
        <taxon>Bacillota</taxon>
        <taxon>Bacilli</taxon>
        <taxon>Bacillales</taxon>
        <taxon>Paenibacillaceae</taxon>
        <taxon>Paenibacillus</taxon>
    </lineage>
</organism>
<dbReference type="AlphaFoldDB" id="A0A972JZ63"/>
<dbReference type="RefSeq" id="WP_171651478.1">
    <property type="nucleotide sequence ID" value="NZ_WHOD01000045.1"/>
</dbReference>
<evidence type="ECO:0000313" key="3">
    <source>
        <dbReference type="Proteomes" id="UP000641588"/>
    </source>
</evidence>
<name>A0A972JZ63_9BACL</name>
<dbReference type="SUPFAM" id="SSF47789">
    <property type="entry name" value="C-terminal domain of RNA polymerase alpha subunit"/>
    <property type="match status" value="1"/>
</dbReference>
<evidence type="ECO:0000313" key="2">
    <source>
        <dbReference type="EMBL" id="NOU93276.1"/>
    </source>
</evidence>
<accession>A0A972JZ63</accession>
<keyword evidence="2" id="KW-0238">DNA-binding</keyword>
<proteinExistence type="predicted"/>
<protein>
    <submittedName>
        <fullName evidence="2">DNA-binding protein</fullName>
    </submittedName>
</protein>
<reference evidence="2" key="1">
    <citation type="submission" date="2019-10" db="EMBL/GenBank/DDBJ databases">
        <title>Description of Paenibacillus glebae sp. nov.</title>
        <authorList>
            <person name="Carlier A."/>
            <person name="Qi S."/>
        </authorList>
    </citation>
    <scope>NUCLEOTIDE SEQUENCE</scope>
    <source>
        <strain evidence="2">LMG 31456</strain>
    </source>
</reference>
<dbReference type="Gene3D" id="1.10.150.20">
    <property type="entry name" value="5' to 3' exonuclease, C-terminal subdomain"/>
    <property type="match status" value="1"/>
</dbReference>
<feature type="region of interest" description="Disordered" evidence="1">
    <location>
        <begin position="1"/>
        <end position="27"/>
    </location>
</feature>
<sequence length="82" mass="8695">MSKNSNNGPSALETRDEPESDLPTGLSKPALRALARAGYIQLDQFSKLAESEVLKLHGMGPKGIDLIRRALAAKGQSFADGS</sequence>
<dbReference type="Proteomes" id="UP000641588">
    <property type="component" value="Unassembled WGS sequence"/>
</dbReference>